<dbReference type="Pfam" id="PF02092">
    <property type="entry name" value="tRNA_synt_2f"/>
    <property type="match status" value="1"/>
</dbReference>
<evidence type="ECO:0000256" key="10">
    <source>
        <dbReference type="ARBA" id="ARBA00047937"/>
    </source>
</evidence>
<evidence type="ECO:0000256" key="4">
    <source>
        <dbReference type="ARBA" id="ARBA00022490"/>
    </source>
</evidence>
<dbReference type="Proteomes" id="UP000319502">
    <property type="component" value="Unassembled WGS sequence"/>
</dbReference>
<feature type="domain" description="DALR anticodon binding" evidence="12">
    <location>
        <begin position="590"/>
        <end position="692"/>
    </location>
</feature>
<name>A0A557QX63_9RHOO</name>
<accession>A0A557QX63</accession>
<evidence type="ECO:0000313" key="14">
    <source>
        <dbReference type="Proteomes" id="UP000319502"/>
    </source>
</evidence>
<dbReference type="PANTHER" id="PTHR30075:SF2">
    <property type="entry name" value="GLYCINE--TRNA LIGASE, CHLOROPLASTIC_MITOCHONDRIAL 2"/>
    <property type="match status" value="1"/>
</dbReference>
<evidence type="ECO:0000256" key="11">
    <source>
        <dbReference type="HAMAP-Rule" id="MF_00255"/>
    </source>
</evidence>
<dbReference type="PRINTS" id="PR01045">
    <property type="entry name" value="TRNASYNTHGB"/>
</dbReference>
<sequence>MSNATLLVELLTEELPPKALPRLGEAFARRIQEELVSRGLADADAGFRPYASPRRLAVTIAGVRATAPAREVTEKLMPVAVALEADGTPKAPLLKKLEAKGIDASEVPKFERRMDGKAEALFYTSLVPGASLDAVLAEVVGIAVKALPIPKVMRWGAGEAQFVRPVHKLIMMHGDRVVPGQVLDLESGNLTMGHRFMSRGELSVANADAYETTLLAEGKVIPNFDERRADIDAQLTAEAARQNASLDEYADLLDEVAALVEHPTVYVGEFEAGFLAVPQECLILTMRANQKYFPLFNAEGKLLNRFLIVSNMRPQDPTNIITGNQRVVRPRLADARFFFDTDRKQPLATRVERLANVVYHNKLGSVLSRVERLEVLAGKIAARLGADQTAAARAARLAKADLVTDMVGEFPELQGVMGRYYALNDGEGEVVADAVQAHYLPRFAGDALPQGNVAAAVALADKLDALVGFFGIGQVPTGDKDPFGLRRAALGVLRILMETPLPLDLSALIADAVQGFAAGQLTEPVPEALLGFMQDRLRHLLREAGHAGEEIDAVLALNPMRIDRVPARLAAVSAFRALPEAEALAAANKRIINILKKTDVVPGQPDVTLLQEPAEKALFEQLNQVSPQVDAYFDNEDDAEALRVLAGLRAAVDRFFEDVMVMAEEPLIRANRLALLAALARQMNRVADLSRLSV</sequence>
<proteinExistence type="inferred from homology"/>
<dbReference type="InterPro" id="IPR008909">
    <property type="entry name" value="DALR_anticod-bd"/>
</dbReference>
<dbReference type="InterPro" id="IPR015944">
    <property type="entry name" value="Gly-tRNA-synth_bsu"/>
</dbReference>
<dbReference type="SUPFAM" id="SSF109604">
    <property type="entry name" value="HD-domain/PDEase-like"/>
    <property type="match status" value="1"/>
</dbReference>
<evidence type="ECO:0000256" key="1">
    <source>
        <dbReference type="ARBA" id="ARBA00004496"/>
    </source>
</evidence>
<dbReference type="GO" id="GO:0005524">
    <property type="term" value="F:ATP binding"/>
    <property type="evidence" value="ECO:0007669"/>
    <property type="project" value="UniProtKB-UniRule"/>
</dbReference>
<dbReference type="AlphaFoldDB" id="A0A557QX63"/>
<evidence type="ECO:0000256" key="9">
    <source>
        <dbReference type="ARBA" id="ARBA00023146"/>
    </source>
</evidence>
<dbReference type="GO" id="GO:0006420">
    <property type="term" value="P:arginyl-tRNA aminoacylation"/>
    <property type="evidence" value="ECO:0007669"/>
    <property type="project" value="InterPro"/>
</dbReference>
<dbReference type="GO" id="GO:0004820">
    <property type="term" value="F:glycine-tRNA ligase activity"/>
    <property type="evidence" value="ECO:0007669"/>
    <property type="project" value="UniProtKB-UniRule"/>
</dbReference>
<dbReference type="EMBL" id="VMNK01000006">
    <property type="protein sequence ID" value="TVO57505.1"/>
    <property type="molecule type" value="Genomic_DNA"/>
</dbReference>
<evidence type="ECO:0000259" key="12">
    <source>
        <dbReference type="SMART" id="SM00836"/>
    </source>
</evidence>
<gene>
    <name evidence="11" type="primary">glyS</name>
    <name evidence="13" type="ORF">FHP91_07455</name>
</gene>
<reference evidence="13 14" key="1">
    <citation type="submission" date="2019-07" db="EMBL/GenBank/DDBJ databases">
        <title>The pathways for chlorine oxyanion respiration interact through the shared metabolite chlorate.</title>
        <authorList>
            <person name="Barnum T.P."/>
            <person name="Cheng Y."/>
            <person name="Hill K.A."/>
            <person name="Lucas L.N."/>
            <person name="Carlson H.K."/>
            <person name="Coates J.D."/>
        </authorList>
    </citation>
    <scope>NUCLEOTIDE SEQUENCE [LARGE SCALE GENOMIC DNA]</scope>
    <source>
        <strain evidence="13 14">SFB-3</strain>
    </source>
</reference>
<evidence type="ECO:0000256" key="3">
    <source>
        <dbReference type="ARBA" id="ARBA00011209"/>
    </source>
</evidence>
<dbReference type="GO" id="GO:0005829">
    <property type="term" value="C:cytosol"/>
    <property type="evidence" value="ECO:0007669"/>
    <property type="project" value="TreeGrafter"/>
</dbReference>
<dbReference type="PANTHER" id="PTHR30075">
    <property type="entry name" value="GLYCYL-TRNA SYNTHETASE"/>
    <property type="match status" value="1"/>
</dbReference>
<dbReference type="Pfam" id="PF05746">
    <property type="entry name" value="DALR_1"/>
    <property type="match status" value="1"/>
</dbReference>
<evidence type="ECO:0000313" key="13">
    <source>
        <dbReference type="EMBL" id="TVO57505.1"/>
    </source>
</evidence>
<organism evidence="13 14">
    <name type="scientific">Denitromonas halophila</name>
    <dbReference type="NCBI Taxonomy" id="1629404"/>
    <lineage>
        <taxon>Bacteria</taxon>
        <taxon>Pseudomonadati</taxon>
        <taxon>Pseudomonadota</taxon>
        <taxon>Betaproteobacteria</taxon>
        <taxon>Rhodocyclales</taxon>
        <taxon>Zoogloeaceae</taxon>
        <taxon>Denitromonas</taxon>
    </lineage>
</organism>
<comment type="similarity">
    <text evidence="2 11">Belongs to the class-II aminoacyl-tRNA synthetase family.</text>
</comment>
<keyword evidence="8 11" id="KW-0648">Protein biosynthesis</keyword>
<dbReference type="RefSeq" id="WP_144308978.1">
    <property type="nucleotide sequence ID" value="NZ_VMNK01000006.1"/>
</dbReference>
<protein>
    <recommendedName>
        <fullName evidence="11">Glycine--tRNA ligase beta subunit</fullName>
        <ecNumber evidence="11">6.1.1.14</ecNumber>
    </recommendedName>
    <alternativeName>
        <fullName evidence="11">Glycyl-tRNA synthetase beta subunit</fullName>
        <shortName evidence="11">GlyRS</shortName>
    </alternativeName>
</protein>
<keyword evidence="4 11" id="KW-0963">Cytoplasm</keyword>
<dbReference type="GO" id="GO:0006426">
    <property type="term" value="P:glycyl-tRNA aminoacylation"/>
    <property type="evidence" value="ECO:0007669"/>
    <property type="project" value="UniProtKB-UniRule"/>
</dbReference>
<dbReference type="NCBIfam" id="TIGR00211">
    <property type="entry name" value="glyS"/>
    <property type="match status" value="1"/>
</dbReference>
<comment type="subcellular location">
    <subcellularLocation>
        <location evidence="1 11">Cytoplasm</location>
    </subcellularLocation>
</comment>
<comment type="catalytic activity">
    <reaction evidence="10 11">
        <text>tRNA(Gly) + glycine + ATP = glycyl-tRNA(Gly) + AMP + diphosphate</text>
        <dbReference type="Rhea" id="RHEA:16013"/>
        <dbReference type="Rhea" id="RHEA-COMP:9664"/>
        <dbReference type="Rhea" id="RHEA-COMP:9683"/>
        <dbReference type="ChEBI" id="CHEBI:30616"/>
        <dbReference type="ChEBI" id="CHEBI:33019"/>
        <dbReference type="ChEBI" id="CHEBI:57305"/>
        <dbReference type="ChEBI" id="CHEBI:78442"/>
        <dbReference type="ChEBI" id="CHEBI:78522"/>
        <dbReference type="ChEBI" id="CHEBI:456215"/>
        <dbReference type="EC" id="6.1.1.14"/>
    </reaction>
</comment>
<dbReference type="PROSITE" id="PS50861">
    <property type="entry name" value="AA_TRNA_LIGASE_II_GLYAB"/>
    <property type="match status" value="1"/>
</dbReference>
<evidence type="ECO:0000256" key="6">
    <source>
        <dbReference type="ARBA" id="ARBA00022741"/>
    </source>
</evidence>
<comment type="caution">
    <text evidence="13">The sequence shown here is derived from an EMBL/GenBank/DDBJ whole genome shotgun (WGS) entry which is preliminary data.</text>
</comment>
<dbReference type="OrthoDB" id="9775440at2"/>
<keyword evidence="9 11" id="KW-0030">Aminoacyl-tRNA synthetase</keyword>
<evidence type="ECO:0000256" key="2">
    <source>
        <dbReference type="ARBA" id="ARBA00008226"/>
    </source>
</evidence>
<keyword evidence="5 11" id="KW-0436">Ligase</keyword>
<keyword evidence="14" id="KW-1185">Reference proteome</keyword>
<dbReference type="Gene3D" id="1.10.730.10">
    <property type="entry name" value="Isoleucyl-tRNA Synthetase, Domain 1"/>
    <property type="match status" value="1"/>
</dbReference>
<evidence type="ECO:0000256" key="7">
    <source>
        <dbReference type="ARBA" id="ARBA00022840"/>
    </source>
</evidence>
<dbReference type="SMART" id="SM00836">
    <property type="entry name" value="DALR_1"/>
    <property type="match status" value="1"/>
</dbReference>
<evidence type="ECO:0000256" key="8">
    <source>
        <dbReference type="ARBA" id="ARBA00022917"/>
    </source>
</evidence>
<dbReference type="InterPro" id="IPR006194">
    <property type="entry name" value="Gly-tRNA-synth_heterodimer"/>
</dbReference>
<keyword evidence="7 11" id="KW-0067">ATP-binding</keyword>
<dbReference type="EC" id="6.1.1.14" evidence="11"/>
<keyword evidence="6 11" id="KW-0547">Nucleotide-binding</keyword>
<comment type="subunit">
    <text evidence="3 11">Tetramer of two alpha and two beta subunits.</text>
</comment>
<dbReference type="HAMAP" id="MF_00255">
    <property type="entry name" value="Gly_tRNA_synth_beta"/>
    <property type="match status" value="1"/>
</dbReference>
<evidence type="ECO:0000256" key="5">
    <source>
        <dbReference type="ARBA" id="ARBA00022598"/>
    </source>
</evidence>
<dbReference type="GO" id="GO:0004814">
    <property type="term" value="F:arginine-tRNA ligase activity"/>
    <property type="evidence" value="ECO:0007669"/>
    <property type="project" value="InterPro"/>
</dbReference>